<dbReference type="InParanoid" id="A0A674IHC5"/>
<keyword evidence="1" id="KW-0732">Signal</keyword>
<sequence length="94" mass="10132">VLCACIGYLGACLLTLCKNEACTPLARSPIWGMQGASGAGVALVMGDIGRSQHHYKHLADFWLFPRVWEAAAVLSLENVSGKNQPPKHHTYGLL</sequence>
<keyword evidence="3" id="KW-1185">Reference proteome</keyword>
<name>A0A674IHC5_9SAUR</name>
<feature type="signal peptide" evidence="1">
    <location>
        <begin position="1"/>
        <end position="21"/>
    </location>
</feature>
<reference evidence="2" key="2">
    <citation type="submission" date="2025-09" db="UniProtKB">
        <authorList>
            <consortium name="Ensembl"/>
        </authorList>
    </citation>
    <scope>IDENTIFICATION</scope>
</reference>
<dbReference type="Proteomes" id="UP000472274">
    <property type="component" value="Unplaced"/>
</dbReference>
<dbReference type="Ensembl" id="ENSTMTT00000007264.1">
    <property type="protein sequence ID" value="ENSTMTP00000007029.1"/>
    <property type="gene ID" value="ENSTMTG00000005131.1"/>
</dbReference>
<dbReference type="AlphaFoldDB" id="A0A674IHC5"/>
<evidence type="ECO:0000313" key="2">
    <source>
        <dbReference type="Ensembl" id="ENSTMTP00000007029.1"/>
    </source>
</evidence>
<evidence type="ECO:0000313" key="3">
    <source>
        <dbReference type="Proteomes" id="UP000472274"/>
    </source>
</evidence>
<reference evidence="2" key="1">
    <citation type="submission" date="2025-08" db="UniProtKB">
        <authorList>
            <consortium name="Ensembl"/>
        </authorList>
    </citation>
    <scope>IDENTIFICATION</scope>
</reference>
<proteinExistence type="predicted"/>
<organism evidence="2 3">
    <name type="scientific">Terrapene triunguis</name>
    <name type="common">Three-toed box turtle</name>
    <dbReference type="NCBI Taxonomy" id="2587831"/>
    <lineage>
        <taxon>Eukaryota</taxon>
        <taxon>Metazoa</taxon>
        <taxon>Chordata</taxon>
        <taxon>Craniata</taxon>
        <taxon>Vertebrata</taxon>
        <taxon>Euteleostomi</taxon>
        <taxon>Archelosauria</taxon>
        <taxon>Testudinata</taxon>
        <taxon>Testudines</taxon>
        <taxon>Cryptodira</taxon>
        <taxon>Durocryptodira</taxon>
        <taxon>Testudinoidea</taxon>
        <taxon>Emydidae</taxon>
        <taxon>Terrapene</taxon>
    </lineage>
</organism>
<evidence type="ECO:0000256" key="1">
    <source>
        <dbReference type="SAM" id="SignalP"/>
    </source>
</evidence>
<accession>A0A674IHC5</accession>
<feature type="chain" id="PRO_5025471970" evidence="1">
    <location>
        <begin position="22"/>
        <end position="94"/>
    </location>
</feature>
<protein>
    <submittedName>
        <fullName evidence="2">Uncharacterized protein</fullName>
    </submittedName>
</protein>